<dbReference type="HOGENOM" id="CLU_1966500_0_0_7"/>
<dbReference type="EMBL" id="CP000776">
    <property type="protein sequence ID" value="ABS52182.1"/>
    <property type="molecule type" value="Genomic_DNA"/>
</dbReference>
<keyword evidence="2" id="KW-1185">Reference proteome</keyword>
<protein>
    <submittedName>
        <fullName evidence="1">Uncharacterized protein</fullName>
    </submittedName>
</protein>
<evidence type="ECO:0000313" key="1">
    <source>
        <dbReference type="EMBL" id="ABS52182.1"/>
    </source>
</evidence>
<reference evidence="2" key="1">
    <citation type="submission" date="2007-07" db="EMBL/GenBank/DDBJ databases">
        <title>Complete genome sequence of Campylobacter hominis ATCC BAA-381, a commensal isolated from the human gastrointestinal tract.</title>
        <authorList>
            <person name="Fouts D.E."/>
            <person name="Mongodin E.F."/>
            <person name="Puiu D."/>
            <person name="Sebastian Y."/>
            <person name="Miller W.G."/>
            <person name="Mandrell R.E."/>
            <person name="Nelson K.E."/>
        </authorList>
    </citation>
    <scope>NUCLEOTIDE SEQUENCE [LARGE SCALE GENOMIC DNA]</scope>
    <source>
        <strain evidence="2">ATCC BAA-381 / LMG 19568 / NCTC 13146 / CH001A</strain>
    </source>
</reference>
<gene>
    <name evidence="1" type="ordered locus">CHAB381_1452</name>
</gene>
<evidence type="ECO:0000313" key="2">
    <source>
        <dbReference type="Proteomes" id="UP000002407"/>
    </source>
</evidence>
<dbReference type="AlphaFoldDB" id="A7I3A0"/>
<dbReference type="Proteomes" id="UP000002407">
    <property type="component" value="Chromosome"/>
</dbReference>
<dbReference type="RefSeq" id="WP_012109295.1">
    <property type="nucleotide sequence ID" value="NC_009714.1"/>
</dbReference>
<name>A7I3A0_CAMHC</name>
<dbReference type="KEGG" id="cha:CHAB381_1452"/>
<sequence>MKKGKYYIGDLSYILNFNDFSDVLKVEFGEIYELKNGVKFEKFHLAVGDYKDNQGFIYSVDSEIFGIIEISIINIEFLSEKILTVKNDVLYDKTTNYARAKIVTFNSDFSVFRNENSLNFADIEIFA</sequence>
<accession>A7I3A0</accession>
<organism evidence="1 2">
    <name type="scientific">Campylobacter hominis (strain ATCC BAA-381 / DSM 21671 / CCUG 45161 / LMG 19568 / NCTC 13146 / CH001A)</name>
    <dbReference type="NCBI Taxonomy" id="360107"/>
    <lineage>
        <taxon>Bacteria</taxon>
        <taxon>Pseudomonadati</taxon>
        <taxon>Campylobacterota</taxon>
        <taxon>Epsilonproteobacteria</taxon>
        <taxon>Campylobacterales</taxon>
        <taxon>Campylobacteraceae</taxon>
        <taxon>Campylobacter</taxon>
    </lineage>
</organism>
<proteinExistence type="predicted"/>
<dbReference type="OrthoDB" id="5360845at2"/>